<gene>
    <name evidence="1" type="ORF">I6G56_24870</name>
</gene>
<evidence type="ECO:0000313" key="2">
    <source>
        <dbReference type="Proteomes" id="UP000594943"/>
    </source>
</evidence>
<protein>
    <submittedName>
        <fullName evidence="1">Uncharacterized protein</fullName>
    </submittedName>
</protein>
<dbReference type="AlphaFoldDB" id="A0A7T2U8I5"/>
<dbReference type="EMBL" id="CP065687">
    <property type="protein sequence ID" value="QPS47642.1"/>
    <property type="molecule type" value="Genomic_DNA"/>
</dbReference>
<accession>A0A7T2U8I5</accession>
<reference evidence="1 2" key="1">
    <citation type="submission" date="2020-12" db="EMBL/GenBank/DDBJ databases">
        <title>FDA dAtabase for Regulatory Grade micrObial Sequences (FDA-ARGOS): Supporting development and validation of Infectious Disease Dx tests.</title>
        <authorList>
            <person name="Nelson B."/>
            <person name="Plummer A."/>
            <person name="Tallon L."/>
            <person name="Sadzewicz L."/>
            <person name="Zhao X."/>
            <person name="Boylan J."/>
            <person name="Ott S."/>
            <person name="Bowen H."/>
            <person name="Vavikolanu K."/>
            <person name="Mehta A."/>
            <person name="Aluvathingal J."/>
            <person name="Nadendla S."/>
            <person name="Myers T."/>
            <person name="Yan Y."/>
            <person name="Sichtig H."/>
        </authorList>
    </citation>
    <scope>NUCLEOTIDE SEQUENCE [LARGE SCALE GENOMIC DNA]</scope>
    <source>
        <strain evidence="1 2">FDAARGOS_899</strain>
    </source>
</reference>
<organism evidence="1 2">
    <name type="scientific">Burkholderia humptydooensis</name>
    <dbReference type="NCBI Taxonomy" id="430531"/>
    <lineage>
        <taxon>Bacteria</taxon>
        <taxon>Pseudomonadati</taxon>
        <taxon>Pseudomonadota</taxon>
        <taxon>Betaproteobacteria</taxon>
        <taxon>Burkholderiales</taxon>
        <taxon>Burkholderiaceae</taxon>
        <taxon>Burkholderia</taxon>
        <taxon>pseudomallei group</taxon>
    </lineage>
</organism>
<dbReference type="Proteomes" id="UP000594943">
    <property type="component" value="Chromosome 2"/>
</dbReference>
<sequence length="100" mass="11244">MSKETAWHRIRPHVGGRTLQKTKNGKPVKTRTLLDQANGMATPLMAATSRISLVNADDDLSKGYIKESGHAKIAFKPCSWLTNSQLVHFLIFFHFISHLE</sequence>
<proteinExistence type="predicted"/>
<evidence type="ECO:0000313" key="1">
    <source>
        <dbReference type="EMBL" id="QPS47642.1"/>
    </source>
</evidence>
<dbReference type="KEGG" id="bhg:I6G56_24870"/>
<name>A0A7T2U8I5_9BURK</name>
<dbReference type="RefSeq" id="WP_144411875.1">
    <property type="nucleotide sequence ID" value="NZ_CP013382.1"/>
</dbReference>